<evidence type="ECO:0000256" key="1">
    <source>
        <dbReference type="SAM" id="MobiDB-lite"/>
    </source>
</evidence>
<feature type="compositionally biased region" description="Polar residues" evidence="1">
    <location>
        <begin position="33"/>
        <end position="42"/>
    </location>
</feature>
<name>A0A397AUW6_APHAT</name>
<feature type="non-terminal residue" evidence="2">
    <location>
        <position position="1"/>
    </location>
</feature>
<gene>
    <name evidence="2" type="ORF">DYB25_003678</name>
</gene>
<dbReference type="Proteomes" id="UP000266239">
    <property type="component" value="Unassembled WGS sequence"/>
</dbReference>
<reference evidence="2 3" key="1">
    <citation type="submission" date="2018-08" db="EMBL/GenBank/DDBJ databases">
        <title>Aphanomyces genome sequencing and annotation.</title>
        <authorList>
            <person name="Minardi D."/>
            <person name="Oidtmann B."/>
            <person name="Van Der Giezen M."/>
            <person name="Studholme D.J."/>
        </authorList>
    </citation>
    <scope>NUCLEOTIDE SEQUENCE [LARGE SCALE GENOMIC DNA]</scope>
    <source>
        <strain evidence="2 3">Yx</strain>
    </source>
</reference>
<comment type="caution">
    <text evidence="2">The sequence shown here is derived from an EMBL/GenBank/DDBJ whole genome shotgun (WGS) entry which is preliminary data.</text>
</comment>
<protein>
    <submittedName>
        <fullName evidence="2">Uncharacterized protein</fullName>
    </submittedName>
</protein>
<accession>A0A397AUW6</accession>
<dbReference type="AlphaFoldDB" id="A0A397AUW6"/>
<proteinExistence type="predicted"/>
<organism evidence="2 3">
    <name type="scientific">Aphanomyces astaci</name>
    <name type="common">Crayfish plague agent</name>
    <dbReference type="NCBI Taxonomy" id="112090"/>
    <lineage>
        <taxon>Eukaryota</taxon>
        <taxon>Sar</taxon>
        <taxon>Stramenopiles</taxon>
        <taxon>Oomycota</taxon>
        <taxon>Saprolegniomycetes</taxon>
        <taxon>Saprolegniales</taxon>
        <taxon>Verrucalvaceae</taxon>
        <taxon>Aphanomyces</taxon>
    </lineage>
</organism>
<evidence type="ECO:0000313" key="3">
    <source>
        <dbReference type="Proteomes" id="UP000266239"/>
    </source>
</evidence>
<evidence type="ECO:0000313" key="2">
    <source>
        <dbReference type="EMBL" id="RHY10065.1"/>
    </source>
</evidence>
<feature type="region of interest" description="Disordered" evidence="1">
    <location>
        <begin position="15"/>
        <end position="44"/>
    </location>
</feature>
<dbReference type="EMBL" id="QUTA01006676">
    <property type="protein sequence ID" value="RHY10065.1"/>
    <property type="molecule type" value="Genomic_DNA"/>
</dbReference>
<sequence length="87" mass="9574">IGGKNRVLKCSYEYNPVTSAERQRHRSDAKASNPVTNKSPTPNAGVMAEIVLGNVMMPAPSMAHKMPTYDEKTEPWLLVFVDVGDLD</sequence>